<dbReference type="Gene3D" id="3.40.640.10">
    <property type="entry name" value="Type I PLP-dependent aspartate aminotransferase-like (Major domain)"/>
    <property type="match status" value="1"/>
</dbReference>
<evidence type="ECO:0000256" key="5">
    <source>
        <dbReference type="ARBA" id="ARBA00022898"/>
    </source>
</evidence>
<evidence type="ECO:0000313" key="8">
    <source>
        <dbReference type="EMBL" id="QEA32913.1"/>
    </source>
</evidence>
<dbReference type="AlphaFoldDB" id="A0AAE6M302"/>
<dbReference type="GeneID" id="61186408"/>
<comment type="similarity">
    <text evidence="2 6">Belongs to the class-I pyridoxal-phosphate-dependent aminotransferase family.</text>
</comment>
<dbReference type="SUPFAM" id="SSF53383">
    <property type="entry name" value="PLP-dependent transferases"/>
    <property type="match status" value="1"/>
</dbReference>
<dbReference type="InterPro" id="IPR015421">
    <property type="entry name" value="PyrdxlP-dep_Trfase_major"/>
</dbReference>
<name>A0AAE6M302_LEUCA</name>
<dbReference type="InterPro" id="IPR004839">
    <property type="entry name" value="Aminotransferase_I/II_large"/>
</dbReference>
<evidence type="ECO:0000256" key="4">
    <source>
        <dbReference type="ARBA" id="ARBA00022679"/>
    </source>
</evidence>
<reference evidence="8 9" key="1">
    <citation type="submission" date="2019-06" db="EMBL/GenBank/DDBJ databases">
        <title>Genome analyses of bacteria isolated from kimchi.</title>
        <authorList>
            <person name="Lee S."/>
            <person name="Ahn S."/>
            <person name="Roh S."/>
        </authorList>
    </citation>
    <scope>NUCLEOTIDE SEQUENCE [LARGE SCALE GENOMIC DNA]</scope>
    <source>
        <strain evidence="8 9">CBA3620</strain>
    </source>
</reference>
<gene>
    <name evidence="8" type="ORF">FGL89_01550</name>
</gene>
<evidence type="ECO:0000256" key="3">
    <source>
        <dbReference type="ARBA" id="ARBA00022576"/>
    </source>
</evidence>
<dbReference type="GO" id="GO:0006520">
    <property type="term" value="P:amino acid metabolic process"/>
    <property type="evidence" value="ECO:0007669"/>
    <property type="project" value="InterPro"/>
</dbReference>
<dbReference type="GO" id="GO:0008483">
    <property type="term" value="F:transaminase activity"/>
    <property type="evidence" value="ECO:0007669"/>
    <property type="project" value="UniProtKB-KW"/>
</dbReference>
<evidence type="ECO:0000259" key="7">
    <source>
        <dbReference type="Pfam" id="PF00155"/>
    </source>
</evidence>
<dbReference type="PANTHER" id="PTHR46383:SF4">
    <property type="entry name" value="AMINOTRANSFERASE"/>
    <property type="match status" value="1"/>
</dbReference>
<evidence type="ECO:0000313" key="9">
    <source>
        <dbReference type="Proteomes" id="UP000321332"/>
    </source>
</evidence>
<dbReference type="Proteomes" id="UP000321332">
    <property type="component" value="Chromosome"/>
</dbReference>
<dbReference type="PANTHER" id="PTHR46383">
    <property type="entry name" value="ASPARTATE AMINOTRANSFERASE"/>
    <property type="match status" value="1"/>
</dbReference>
<keyword evidence="4 6" id="KW-0808">Transferase</keyword>
<dbReference type="EMBL" id="CP042374">
    <property type="protein sequence ID" value="QEA32913.1"/>
    <property type="molecule type" value="Genomic_DNA"/>
</dbReference>
<evidence type="ECO:0000256" key="6">
    <source>
        <dbReference type="RuleBase" id="RU000481"/>
    </source>
</evidence>
<protein>
    <recommendedName>
        <fullName evidence="6">Aminotransferase</fullName>
        <ecNumber evidence="6">2.6.1.-</ecNumber>
    </recommendedName>
</protein>
<dbReference type="InterPro" id="IPR004838">
    <property type="entry name" value="NHTrfase_class1_PyrdxlP-BS"/>
</dbReference>
<dbReference type="Gene3D" id="3.90.1150.10">
    <property type="entry name" value="Aspartate Aminotransferase, domain 1"/>
    <property type="match status" value="1"/>
</dbReference>
<accession>A0AAE6M302</accession>
<dbReference type="GO" id="GO:0030170">
    <property type="term" value="F:pyridoxal phosphate binding"/>
    <property type="evidence" value="ECO:0007669"/>
    <property type="project" value="InterPro"/>
</dbReference>
<dbReference type="InterPro" id="IPR015424">
    <property type="entry name" value="PyrdxlP-dep_Trfase"/>
</dbReference>
<organism evidence="8 9">
    <name type="scientific">Leuconostoc carnosum</name>
    <dbReference type="NCBI Taxonomy" id="1252"/>
    <lineage>
        <taxon>Bacteria</taxon>
        <taxon>Bacillati</taxon>
        <taxon>Bacillota</taxon>
        <taxon>Bacilli</taxon>
        <taxon>Lactobacillales</taxon>
        <taxon>Lactobacillaceae</taxon>
        <taxon>Leuconostoc</taxon>
    </lineage>
</organism>
<keyword evidence="5" id="KW-0663">Pyridoxal phosphate</keyword>
<dbReference type="PROSITE" id="PS00105">
    <property type="entry name" value="AA_TRANSFER_CLASS_1"/>
    <property type="match status" value="1"/>
</dbReference>
<dbReference type="RefSeq" id="WP_147000302.1">
    <property type="nucleotide sequence ID" value="NZ_CP042374.1"/>
</dbReference>
<dbReference type="Pfam" id="PF00155">
    <property type="entry name" value="Aminotran_1_2"/>
    <property type="match status" value="1"/>
</dbReference>
<dbReference type="EC" id="2.6.1.-" evidence="6"/>
<proteinExistence type="inferred from homology"/>
<comment type="cofactor">
    <cofactor evidence="1 6">
        <name>pyridoxal 5'-phosphate</name>
        <dbReference type="ChEBI" id="CHEBI:597326"/>
    </cofactor>
</comment>
<dbReference type="CDD" id="cd00609">
    <property type="entry name" value="AAT_like"/>
    <property type="match status" value="1"/>
</dbReference>
<dbReference type="InterPro" id="IPR050596">
    <property type="entry name" value="AspAT/PAT-like"/>
</dbReference>
<keyword evidence="3 6" id="KW-0032">Aminotransferase</keyword>
<feature type="domain" description="Aminotransferase class I/classII large" evidence="7">
    <location>
        <begin position="33"/>
        <end position="382"/>
    </location>
</feature>
<sequence length="393" mass="43365">MTSSNQPLNPIITNMAPDKLLNFQQTVRDIPGVLKLTLGEPGFDVDDRIKQAATDAITNNRSHYAESQGELALRLEAVKYFNQTYHLNYQDENNVIVTLGVSEAINVVLNTLLGVDDGLLVPEPTYGPYFSSLRLAHGTKITIDTTKSHFKLTPEMVDQAVAQATVPVRAILMNYPTNPTGVTYSRDEIHALAEVFVKHNIWVISDEIYSVLTYDQEHVSFAEIIPEQTVYINGLSKSHAMTGYRVGFILGSANVIAEMQKVHGTLTFAIPTFIQDAALVALRDVTDTPLTMREVYKARRDRVVPKLQALGFDVVTPQGAFYLFAKLPADLGEDGDSFALKLAQEGKVAVIPGSGFSEAAKAYIRISYAASDADLDEGIHRLSTYIDQLRRDN</sequence>
<evidence type="ECO:0000256" key="1">
    <source>
        <dbReference type="ARBA" id="ARBA00001933"/>
    </source>
</evidence>
<evidence type="ECO:0000256" key="2">
    <source>
        <dbReference type="ARBA" id="ARBA00007441"/>
    </source>
</evidence>
<dbReference type="InterPro" id="IPR015422">
    <property type="entry name" value="PyrdxlP-dep_Trfase_small"/>
</dbReference>